<evidence type="ECO:0000259" key="11">
    <source>
        <dbReference type="PROSITE" id="PS50262"/>
    </source>
</evidence>
<dbReference type="Pfam" id="PF00001">
    <property type="entry name" value="7tm_1"/>
    <property type="match status" value="1"/>
</dbReference>
<evidence type="ECO:0000313" key="12">
    <source>
        <dbReference type="EMBL" id="CBY16300.1"/>
    </source>
</evidence>
<dbReference type="EMBL" id="FN654059">
    <property type="protein sequence ID" value="CBY16300.1"/>
    <property type="molecule type" value="Genomic_DNA"/>
</dbReference>
<dbReference type="OrthoDB" id="9942559at2759"/>
<feature type="transmembrane region" description="Helical" evidence="10">
    <location>
        <begin position="298"/>
        <end position="318"/>
    </location>
</feature>
<evidence type="ECO:0000313" key="13">
    <source>
        <dbReference type="Proteomes" id="UP000001307"/>
    </source>
</evidence>
<evidence type="ECO:0000256" key="8">
    <source>
        <dbReference type="ARBA" id="ARBA00023224"/>
    </source>
</evidence>
<proteinExistence type="inferred from homology"/>
<evidence type="ECO:0000256" key="5">
    <source>
        <dbReference type="ARBA" id="ARBA00023040"/>
    </source>
</evidence>
<feature type="transmembrane region" description="Helical" evidence="10">
    <location>
        <begin position="40"/>
        <end position="61"/>
    </location>
</feature>
<feature type="transmembrane region" description="Helical" evidence="10">
    <location>
        <begin position="112"/>
        <end position="133"/>
    </location>
</feature>
<accession>E4Y384</accession>
<evidence type="ECO:0000256" key="1">
    <source>
        <dbReference type="ARBA" id="ARBA00004651"/>
    </source>
</evidence>
<sequence length="422" mass="48061">YNDDLFANTSDDMFGDYWEFDSSESSSSKPQDHFVLTKHILLYIMMTIGVPANFLILYVSFKNRKKLPSSSWLVINLALSDFLLLLSVPLEVSRSTYDGGVQQLSNIFLCKYYLTVKQLFFILSILIIATIAFDRYRMISSMSKSSAHKYTAYAVGVWTTSLLLCSPILYFTTVQADYNQDSGEVDYTQCKVSWIFQSEAECKEIYNKSDLELGDCPEMKSIGSCGEPLLEMERMYTIFIYAVTIIFPIVGTIILYTGLLHKVSFIRQSITSIGRSSKGNSKSQGRGGKGDQTLRRSIKLFTSVLVISWLPVVIWKIIRLCGFELDDKFCYGYSKFAETSLWIGPALNPILYSFLGRRFRKDLLATFPCIKQEQNPIISEYTQQSRATVNTTNELSLQMINDEEKQLLPSSENKTLPFSEKD</sequence>
<dbReference type="GO" id="GO:0005886">
    <property type="term" value="C:plasma membrane"/>
    <property type="evidence" value="ECO:0007669"/>
    <property type="project" value="UniProtKB-SubCell"/>
</dbReference>
<feature type="domain" description="G-protein coupled receptors family 1 profile" evidence="11">
    <location>
        <begin position="52"/>
        <end position="352"/>
    </location>
</feature>
<dbReference type="SUPFAM" id="SSF81321">
    <property type="entry name" value="Family A G protein-coupled receptor-like"/>
    <property type="match status" value="1"/>
</dbReference>
<keyword evidence="5 9" id="KW-0297">G-protein coupled receptor</keyword>
<evidence type="ECO:0000256" key="6">
    <source>
        <dbReference type="ARBA" id="ARBA00023136"/>
    </source>
</evidence>
<keyword evidence="13" id="KW-1185">Reference proteome</keyword>
<dbReference type="AlphaFoldDB" id="E4Y384"/>
<keyword evidence="6 10" id="KW-0472">Membrane</keyword>
<evidence type="ECO:0000256" key="7">
    <source>
        <dbReference type="ARBA" id="ARBA00023170"/>
    </source>
</evidence>
<feature type="non-terminal residue" evidence="12">
    <location>
        <position position="1"/>
    </location>
</feature>
<dbReference type="GO" id="GO:0042923">
    <property type="term" value="F:neuropeptide binding"/>
    <property type="evidence" value="ECO:0007669"/>
    <property type="project" value="TreeGrafter"/>
</dbReference>
<keyword evidence="4 10" id="KW-1133">Transmembrane helix</keyword>
<dbReference type="GO" id="GO:0043005">
    <property type="term" value="C:neuron projection"/>
    <property type="evidence" value="ECO:0007669"/>
    <property type="project" value="TreeGrafter"/>
</dbReference>
<protein>
    <recommendedName>
        <fullName evidence="11">G-protein coupled receptors family 1 profile domain-containing protein</fullName>
    </recommendedName>
</protein>
<dbReference type="PROSITE" id="PS00237">
    <property type="entry name" value="G_PROTEIN_RECEP_F1_1"/>
    <property type="match status" value="1"/>
</dbReference>
<keyword evidence="8 9" id="KW-0807">Transducer</keyword>
<name>E4Y384_OIKDI</name>
<evidence type="ECO:0000256" key="9">
    <source>
        <dbReference type="RuleBase" id="RU000688"/>
    </source>
</evidence>
<dbReference type="InParanoid" id="E4Y384"/>
<evidence type="ECO:0000256" key="4">
    <source>
        <dbReference type="ARBA" id="ARBA00022989"/>
    </source>
</evidence>
<dbReference type="InterPro" id="IPR000276">
    <property type="entry name" value="GPCR_Rhodpsn"/>
</dbReference>
<dbReference type="PANTHER" id="PTHR24229">
    <property type="entry name" value="NEUROPEPTIDES RECEPTOR"/>
    <property type="match status" value="1"/>
</dbReference>
<evidence type="ECO:0000256" key="3">
    <source>
        <dbReference type="ARBA" id="ARBA00022692"/>
    </source>
</evidence>
<comment type="similarity">
    <text evidence="9">Belongs to the G-protein coupled receptor 1 family.</text>
</comment>
<evidence type="ECO:0000256" key="10">
    <source>
        <dbReference type="SAM" id="Phobius"/>
    </source>
</evidence>
<dbReference type="PANTHER" id="PTHR24229:SF40">
    <property type="entry name" value="ALLATOSTATIN C RECEPTOR 1-RELATED"/>
    <property type="match status" value="1"/>
</dbReference>
<dbReference type="CDD" id="cd00637">
    <property type="entry name" value="7tm_classA_rhodopsin-like"/>
    <property type="match status" value="1"/>
</dbReference>
<evidence type="ECO:0000256" key="2">
    <source>
        <dbReference type="ARBA" id="ARBA00022475"/>
    </source>
</evidence>
<dbReference type="GO" id="GO:0007218">
    <property type="term" value="P:neuropeptide signaling pathway"/>
    <property type="evidence" value="ECO:0007669"/>
    <property type="project" value="TreeGrafter"/>
</dbReference>
<dbReference type="GO" id="GO:0004930">
    <property type="term" value="F:G protein-coupled receptor activity"/>
    <property type="evidence" value="ECO:0007669"/>
    <property type="project" value="UniProtKB-KW"/>
</dbReference>
<dbReference type="Proteomes" id="UP000001307">
    <property type="component" value="Unassembled WGS sequence"/>
</dbReference>
<keyword evidence="2" id="KW-1003">Cell membrane</keyword>
<organism evidence="12">
    <name type="scientific">Oikopleura dioica</name>
    <name type="common">Tunicate</name>
    <dbReference type="NCBI Taxonomy" id="34765"/>
    <lineage>
        <taxon>Eukaryota</taxon>
        <taxon>Metazoa</taxon>
        <taxon>Chordata</taxon>
        <taxon>Tunicata</taxon>
        <taxon>Appendicularia</taxon>
        <taxon>Copelata</taxon>
        <taxon>Oikopleuridae</taxon>
        <taxon>Oikopleura</taxon>
    </lineage>
</organism>
<feature type="transmembrane region" description="Helical" evidence="10">
    <location>
        <begin position="153"/>
        <end position="172"/>
    </location>
</feature>
<keyword evidence="3 9" id="KW-0812">Transmembrane</keyword>
<dbReference type="PROSITE" id="PS50262">
    <property type="entry name" value="G_PROTEIN_RECEP_F1_2"/>
    <property type="match status" value="1"/>
</dbReference>
<dbReference type="InterPro" id="IPR017452">
    <property type="entry name" value="GPCR_Rhodpsn_7TM"/>
</dbReference>
<keyword evidence="7 9" id="KW-0675">Receptor</keyword>
<comment type="subcellular location">
    <subcellularLocation>
        <location evidence="1">Cell membrane</location>
        <topology evidence="1">Multi-pass membrane protein</topology>
    </subcellularLocation>
</comment>
<reference evidence="12" key="1">
    <citation type="journal article" date="2010" name="Science">
        <title>Plasticity of animal genome architecture unmasked by rapid evolution of a pelagic tunicate.</title>
        <authorList>
            <person name="Denoeud F."/>
            <person name="Henriet S."/>
            <person name="Mungpakdee S."/>
            <person name="Aury J.M."/>
            <person name="Da Silva C."/>
            <person name="Brinkmann H."/>
            <person name="Mikhaleva J."/>
            <person name="Olsen L.C."/>
            <person name="Jubin C."/>
            <person name="Canestro C."/>
            <person name="Bouquet J.M."/>
            <person name="Danks G."/>
            <person name="Poulain J."/>
            <person name="Campsteijn C."/>
            <person name="Adamski M."/>
            <person name="Cross I."/>
            <person name="Yadetie F."/>
            <person name="Muffato M."/>
            <person name="Louis A."/>
            <person name="Butcher S."/>
            <person name="Tsagkogeorga G."/>
            <person name="Konrad A."/>
            <person name="Singh S."/>
            <person name="Jensen M.F."/>
            <person name="Cong E.H."/>
            <person name="Eikeseth-Otteraa H."/>
            <person name="Noel B."/>
            <person name="Anthouard V."/>
            <person name="Porcel B.M."/>
            <person name="Kachouri-Lafond R."/>
            <person name="Nishino A."/>
            <person name="Ugolini M."/>
            <person name="Chourrout P."/>
            <person name="Nishida H."/>
            <person name="Aasland R."/>
            <person name="Huzurbazar S."/>
            <person name="Westhof E."/>
            <person name="Delsuc F."/>
            <person name="Lehrach H."/>
            <person name="Reinhardt R."/>
            <person name="Weissenbach J."/>
            <person name="Roy S.W."/>
            <person name="Artiguenave F."/>
            <person name="Postlethwait J.H."/>
            <person name="Manak J.R."/>
            <person name="Thompson E.M."/>
            <person name="Jaillon O."/>
            <person name="Du Pasquier L."/>
            <person name="Boudinot P."/>
            <person name="Liberles D.A."/>
            <person name="Volff J.N."/>
            <person name="Philippe H."/>
            <person name="Lenhard B."/>
            <person name="Roest Crollius H."/>
            <person name="Wincker P."/>
            <person name="Chourrout D."/>
        </authorList>
    </citation>
    <scope>NUCLEOTIDE SEQUENCE [LARGE SCALE GENOMIC DNA]</scope>
</reference>
<gene>
    <name evidence="12" type="ORF">GSOID_T00001431001</name>
</gene>
<dbReference type="PRINTS" id="PR00237">
    <property type="entry name" value="GPCRRHODOPSN"/>
</dbReference>
<feature type="transmembrane region" description="Helical" evidence="10">
    <location>
        <begin position="73"/>
        <end position="92"/>
    </location>
</feature>
<feature type="transmembrane region" description="Helical" evidence="10">
    <location>
        <begin position="238"/>
        <end position="259"/>
    </location>
</feature>
<dbReference type="Gene3D" id="1.20.1070.10">
    <property type="entry name" value="Rhodopsin 7-helix transmembrane proteins"/>
    <property type="match status" value="1"/>
</dbReference>